<dbReference type="OrthoDB" id="9815110at2"/>
<dbReference type="GO" id="GO:0005886">
    <property type="term" value="C:plasma membrane"/>
    <property type="evidence" value="ECO:0007669"/>
    <property type="project" value="TreeGrafter"/>
</dbReference>
<reference evidence="6 7" key="1">
    <citation type="journal article" date="2015" name="Int. J. Syst. Evol. Microbiol.">
        <title>Roseomonas oryzae sp. nov., isolated from paddy rhizosphere soil.</title>
        <authorList>
            <person name="Ramaprasad E.V."/>
            <person name="Sasikala Ch."/>
            <person name="Ramana Ch.V."/>
        </authorList>
    </citation>
    <scope>NUCLEOTIDE SEQUENCE [LARGE SCALE GENOMIC DNA]</scope>
    <source>
        <strain evidence="6 7">KCTC 42542</strain>
    </source>
</reference>
<dbReference type="SUPFAM" id="SSF111331">
    <property type="entry name" value="NAD kinase/diacylglycerol kinase-like"/>
    <property type="match status" value="1"/>
</dbReference>
<dbReference type="PANTHER" id="PTHR12358:SF106">
    <property type="entry name" value="LIPID KINASE YEGS"/>
    <property type="match status" value="1"/>
</dbReference>
<evidence type="ECO:0000256" key="1">
    <source>
        <dbReference type="ARBA" id="ARBA00022679"/>
    </source>
</evidence>
<keyword evidence="7" id="KW-1185">Reference proteome</keyword>
<keyword evidence="3 6" id="KW-0418">Kinase</keyword>
<dbReference type="Gene3D" id="2.60.200.40">
    <property type="match status" value="1"/>
</dbReference>
<dbReference type="InterPro" id="IPR045540">
    <property type="entry name" value="YegS/DAGK_C"/>
</dbReference>
<dbReference type="InterPro" id="IPR016064">
    <property type="entry name" value="NAD/diacylglycerol_kinase_sf"/>
</dbReference>
<name>A0A5B2THY4_9PROT</name>
<organism evidence="6 7">
    <name type="scientific">Teichococcus oryzae</name>
    <dbReference type="NCBI Taxonomy" id="1608942"/>
    <lineage>
        <taxon>Bacteria</taxon>
        <taxon>Pseudomonadati</taxon>
        <taxon>Pseudomonadota</taxon>
        <taxon>Alphaproteobacteria</taxon>
        <taxon>Acetobacterales</taxon>
        <taxon>Roseomonadaceae</taxon>
        <taxon>Roseomonas</taxon>
    </lineage>
</organism>
<gene>
    <name evidence="6" type="ORF">F0Q34_08625</name>
</gene>
<dbReference type="AlphaFoldDB" id="A0A5B2THY4"/>
<evidence type="ECO:0000256" key="4">
    <source>
        <dbReference type="ARBA" id="ARBA00022840"/>
    </source>
</evidence>
<sequence length="308" mass="31996">MTTLHPIAPLIVFNPAAGSRRRQKLHRALRLLPGAELAETAAPGDAERIAREAARSGRPCVVAAGGDGTIAEVAAGLAGSDTALGILPLGTANVLAQELDLPMLPEAAASCLATGREVLLWPGIARFADGRQRLFVQMVGAGFDAAVVKNLDLRLKKAIGRGAYVWHSLRELPRYRFAPISASLDGGAPLAASALVVSKGRFYAGRYTLAPGASPVQPGFHVALMRGGAAQAMLAGALLPFGLLPRLPGLTRHRAGHVALDGMEVPVQADGDPAGTLPLVVEDAPGPLRVRLAREPRRGPLSPPAPCR</sequence>
<dbReference type="Pfam" id="PF00781">
    <property type="entry name" value="DAGK_cat"/>
    <property type="match status" value="1"/>
</dbReference>
<proteinExistence type="predicted"/>
<dbReference type="PANTHER" id="PTHR12358">
    <property type="entry name" value="SPHINGOSINE KINASE"/>
    <property type="match status" value="1"/>
</dbReference>
<dbReference type="GO" id="GO:0004143">
    <property type="term" value="F:ATP-dependent diacylglycerol kinase activity"/>
    <property type="evidence" value="ECO:0007669"/>
    <property type="project" value="TreeGrafter"/>
</dbReference>
<evidence type="ECO:0000313" key="6">
    <source>
        <dbReference type="EMBL" id="KAA2214087.1"/>
    </source>
</evidence>
<dbReference type="InterPro" id="IPR001206">
    <property type="entry name" value="Diacylglycerol_kinase_cat_dom"/>
</dbReference>
<evidence type="ECO:0000256" key="3">
    <source>
        <dbReference type="ARBA" id="ARBA00022777"/>
    </source>
</evidence>
<dbReference type="EMBL" id="VUKA01000002">
    <property type="protein sequence ID" value="KAA2214087.1"/>
    <property type="molecule type" value="Genomic_DNA"/>
</dbReference>
<dbReference type="InterPro" id="IPR050187">
    <property type="entry name" value="Lipid_Phosphate_FormReg"/>
</dbReference>
<dbReference type="GO" id="GO:0005524">
    <property type="term" value="F:ATP binding"/>
    <property type="evidence" value="ECO:0007669"/>
    <property type="project" value="UniProtKB-KW"/>
</dbReference>
<dbReference type="Pfam" id="PF19279">
    <property type="entry name" value="YegS_C"/>
    <property type="match status" value="1"/>
</dbReference>
<keyword evidence="1" id="KW-0808">Transferase</keyword>
<keyword evidence="4" id="KW-0067">ATP-binding</keyword>
<keyword evidence="2" id="KW-0547">Nucleotide-binding</keyword>
<comment type="caution">
    <text evidence="6">The sequence shown here is derived from an EMBL/GenBank/DDBJ whole genome shotgun (WGS) entry which is preliminary data.</text>
</comment>
<dbReference type="Gene3D" id="3.40.50.10330">
    <property type="entry name" value="Probable inorganic polyphosphate/atp-NAD kinase, domain 1"/>
    <property type="match status" value="1"/>
</dbReference>
<accession>A0A5B2THY4</accession>
<dbReference type="SMART" id="SM00046">
    <property type="entry name" value="DAGKc"/>
    <property type="match status" value="1"/>
</dbReference>
<dbReference type="RefSeq" id="WP_149811742.1">
    <property type="nucleotide sequence ID" value="NZ_VUKA01000002.1"/>
</dbReference>
<evidence type="ECO:0000256" key="2">
    <source>
        <dbReference type="ARBA" id="ARBA00022741"/>
    </source>
</evidence>
<evidence type="ECO:0000259" key="5">
    <source>
        <dbReference type="PROSITE" id="PS50146"/>
    </source>
</evidence>
<protein>
    <submittedName>
        <fullName evidence="6">Diacylglycerol kinase family lipid kinase</fullName>
    </submittedName>
</protein>
<evidence type="ECO:0000313" key="7">
    <source>
        <dbReference type="Proteomes" id="UP000322110"/>
    </source>
</evidence>
<dbReference type="InterPro" id="IPR017438">
    <property type="entry name" value="ATP-NAD_kinase_N"/>
</dbReference>
<feature type="domain" description="DAGKc" evidence="5">
    <location>
        <begin position="5"/>
        <end position="132"/>
    </location>
</feature>
<dbReference type="Proteomes" id="UP000322110">
    <property type="component" value="Unassembled WGS sequence"/>
</dbReference>
<dbReference type="PROSITE" id="PS50146">
    <property type="entry name" value="DAGK"/>
    <property type="match status" value="1"/>
</dbReference>